<proteinExistence type="predicted"/>
<dbReference type="AlphaFoldDB" id="A0A9N7YDT0"/>
<reference evidence="1" key="1">
    <citation type="submission" date="2020-03" db="EMBL/GenBank/DDBJ databases">
        <authorList>
            <person name="Weist P."/>
        </authorList>
    </citation>
    <scope>NUCLEOTIDE SEQUENCE</scope>
</reference>
<keyword evidence="2" id="KW-1185">Reference proteome</keyword>
<evidence type="ECO:0000313" key="1">
    <source>
        <dbReference type="EMBL" id="CAB1427800.1"/>
    </source>
</evidence>
<dbReference type="EMBL" id="CADEAL010001001">
    <property type="protein sequence ID" value="CAB1427800.1"/>
    <property type="molecule type" value="Genomic_DNA"/>
</dbReference>
<sequence length="111" mass="12398">MVFAAVAQLPGFLDLCWNTQDESEHLCSFGHSSAHHMIRLLRDREWCRVDSPGGTEHQLKGTPATVKHYMVNSIEAQKHPLICHWGNYSQTLSERSVAISSCFDSEAADGI</sequence>
<protein>
    <submittedName>
        <fullName evidence="1">Uncharacterized protein</fullName>
    </submittedName>
</protein>
<organism evidence="1 2">
    <name type="scientific">Pleuronectes platessa</name>
    <name type="common">European plaice</name>
    <dbReference type="NCBI Taxonomy" id="8262"/>
    <lineage>
        <taxon>Eukaryota</taxon>
        <taxon>Metazoa</taxon>
        <taxon>Chordata</taxon>
        <taxon>Craniata</taxon>
        <taxon>Vertebrata</taxon>
        <taxon>Euteleostomi</taxon>
        <taxon>Actinopterygii</taxon>
        <taxon>Neopterygii</taxon>
        <taxon>Teleostei</taxon>
        <taxon>Neoteleostei</taxon>
        <taxon>Acanthomorphata</taxon>
        <taxon>Carangaria</taxon>
        <taxon>Pleuronectiformes</taxon>
        <taxon>Pleuronectoidei</taxon>
        <taxon>Pleuronectidae</taxon>
        <taxon>Pleuronectes</taxon>
    </lineage>
</organism>
<evidence type="ECO:0000313" key="2">
    <source>
        <dbReference type="Proteomes" id="UP001153269"/>
    </source>
</evidence>
<accession>A0A9N7YDT0</accession>
<gene>
    <name evidence="1" type="ORF">PLEPLA_LOCUS15745</name>
</gene>
<comment type="caution">
    <text evidence="1">The sequence shown here is derived from an EMBL/GenBank/DDBJ whole genome shotgun (WGS) entry which is preliminary data.</text>
</comment>
<dbReference type="Proteomes" id="UP001153269">
    <property type="component" value="Unassembled WGS sequence"/>
</dbReference>
<name>A0A9N7YDT0_PLEPL</name>